<organism evidence="2 3">
    <name type="scientific">Strongyloides stercoralis</name>
    <name type="common">Threadworm</name>
    <dbReference type="NCBI Taxonomy" id="6248"/>
    <lineage>
        <taxon>Eukaryota</taxon>
        <taxon>Metazoa</taxon>
        <taxon>Ecdysozoa</taxon>
        <taxon>Nematoda</taxon>
        <taxon>Chromadorea</taxon>
        <taxon>Rhabditida</taxon>
        <taxon>Tylenchina</taxon>
        <taxon>Panagrolaimomorpha</taxon>
        <taxon>Strongyloidoidea</taxon>
        <taxon>Strongyloididae</taxon>
        <taxon>Strongyloides</taxon>
    </lineage>
</organism>
<keyword evidence="1" id="KW-0812">Transmembrane</keyword>
<accession>A0AAF5DGE8</accession>
<sequence length="147" mass="17800">ENCNSYPMKVIKNFLTIFFLHLIKKCRSNEEEYRQFLTSSTNFFHNLFFDIGYGIRNCIENQNLYPYEKMFIDKGDKNYINDLLTGIFILFSLIILSAFTVIVFYDIFTTPIRVIQTIRRWYKMIKIEEKNKKKKSEEKKERKNDSN</sequence>
<keyword evidence="1" id="KW-1133">Transmembrane helix</keyword>
<dbReference type="Proteomes" id="UP000035681">
    <property type="component" value="Unplaced"/>
</dbReference>
<keyword evidence="2" id="KW-1185">Reference proteome</keyword>
<evidence type="ECO:0000256" key="1">
    <source>
        <dbReference type="SAM" id="Phobius"/>
    </source>
</evidence>
<evidence type="ECO:0000313" key="3">
    <source>
        <dbReference type="WBParaSite" id="TCONS_00012152.p1"/>
    </source>
</evidence>
<proteinExistence type="predicted"/>
<feature type="transmembrane region" description="Helical" evidence="1">
    <location>
        <begin position="83"/>
        <end position="105"/>
    </location>
</feature>
<name>A0AAF5DGE8_STRER</name>
<protein>
    <submittedName>
        <fullName evidence="3">Uncharacterized protein</fullName>
    </submittedName>
</protein>
<keyword evidence="1" id="KW-0472">Membrane</keyword>
<reference evidence="3" key="1">
    <citation type="submission" date="2024-02" db="UniProtKB">
        <authorList>
            <consortium name="WormBaseParasite"/>
        </authorList>
    </citation>
    <scope>IDENTIFICATION</scope>
</reference>
<dbReference type="AlphaFoldDB" id="A0AAF5DGE8"/>
<evidence type="ECO:0000313" key="2">
    <source>
        <dbReference type="Proteomes" id="UP000035681"/>
    </source>
</evidence>
<dbReference type="WBParaSite" id="TCONS_00012152.p1">
    <property type="protein sequence ID" value="TCONS_00012152.p1"/>
    <property type="gene ID" value="XLOC_007571"/>
</dbReference>